<reference evidence="2" key="1">
    <citation type="submission" date="2021-01" db="EMBL/GenBank/DDBJ databases">
        <title>Genome public.</title>
        <authorList>
            <person name="Liu C."/>
            <person name="Sun Q."/>
        </authorList>
    </citation>
    <scope>NUCLEOTIDE SEQUENCE [LARGE SCALE GENOMIC DNA]</scope>
    <source>
        <strain evidence="2">YIM B02556</strain>
    </source>
</reference>
<protein>
    <submittedName>
        <fullName evidence="1">Uncharacterized protein</fullName>
    </submittedName>
</protein>
<organism evidence="1 2">
    <name type="scientific">Azospirillum endophyticum</name>
    <dbReference type="NCBI Taxonomy" id="2800326"/>
    <lineage>
        <taxon>Bacteria</taxon>
        <taxon>Pseudomonadati</taxon>
        <taxon>Pseudomonadota</taxon>
        <taxon>Alphaproteobacteria</taxon>
        <taxon>Rhodospirillales</taxon>
        <taxon>Azospirillaceae</taxon>
        <taxon>Azospirillum</taxon>
    </lineage>
</organism>
<keyword evidence="2" id="KW-1185">Reference proteome</keyword>
<evidence type="ECO:0000313" key="1">
    <source>
        <dbReference type="EMBL" id="MBK1836048.1"/>
    </source>
</evidence>
<dbReference type="Proteomes" id="UP000652760">
    <property type="component" value="Unassembled WGS sequence"/>
</dbReference>
<gene>
    <name evidence="1" type="ORF">JHL17_01370</name>
</gene>
<dbReference type="EMBL" id="JAENHM010000004">
    <property type="protein sequence ID" value="MBK1836048.1"/>
    <property type="molecule type" value="Genomic_DNA"/>
</dbReference>
<accession>A0ABS1EY00</accession>
<sequence>MTGIVFREPGIEEARSFRAWKSKKPLPDKADLSLKSMGGTIAEMVS</sequence>
<dbReference type="RefSeq" id="WP_200190263.1">
    <property type="nucleotide sequence ID" value="NZ_JAENHM010000004.1"/>
</dbReference>
<evidence type="ECO:0000313" key="2">
    <source>
        <dbReference type="Proteomes" id="UP000652760"/>
    </source>
</evidence>
<comment type="caution">
    <text evidence="1">The sequence shown here is derived from an EMBL/GenBank/DDBJ whole genome shotgun (WGS) entry which is preliminary data.</text>
</comment>
<proteinExistence type="predicted"/>
<name>A0ABS1EY00_9PROT</name>